<sequence>MEPPAFVRVETSSCSENISSTPSERHLVPASTAVLECHGLMTTVRSSSHTSSQGNSIGFANQEVSSCSVSAPIHQRQQHLSRIIARNEHHGQSSPVPNSSQRGISDGPSNQEQPSGSRSQMSARNGDGRNLSSIPQNVGRSPLLNVNQNVVRTSGVDRVPPVLSADIPERELRSSAVDILNDRPNLSEVDMRHEMAIHLVIEYPKMRKRLMKRTDMPWHHWFNADTNTGFLENANVGLQRNDKKMTGRGIRRSKQIPRQPRKLVEIPSNSVDTQEGDPDPIEFTRNVTSQELG</sequence>
<dbReference type="KEGG" id="tpal:117648293"/>
<evidence type="ECO:0000313" key="3">
    <source>
        <dbReference type="RefSeq" id="XP_034246639.1"/>
    </source>
</evidence>
<dbReference type="RefSeq" id="XP_034246639.1">
    <property type="nucleotide sequence ID" value="XM_034390748.1"/>
</dbReference>
<dbReference type="AlphaFoldDB" id="A0A6P8ZQY0"/>
<name>A0A6P8ZQY0_THRPL</name>
<dbReference type="Proteomes" id="UP000515158">
    <property type="component" value="Unplaced"/>
</dbReference>
<protein>
    <submittedName>
        <fullName evidence="3">Uncharacterized protein LOC117648293 isoform X1</fullName>
    </submittedName>
</protein>
<gene>
    <name evidence="3" type="primary">LOC117648293</name>
</gene>
<reference evidence="3" key="1">
    <citation type="submission" date="2025-08" db="UniProtKB">
        <authorList>
            <consortium name="RefSeq"/>
        </authorList>
    </citation>
    <scope>IDENTIFICATION</scope>
    <source>
        <tissue evidence="3">Total insect</tissue>
    </source>
</reference>
<proteinExistence type="predicted"/>
<evidence type="ECO:0000313" key="2">
    <source>
        <dbReference type="Proteomes" id="UP000515158"/>
    </source>
</evidence>
<evidence type="ECO:0000256" key="1">
    <source>
        <dbReference type="SAM" id="MobiDB-lite"/>
    </source>
</evidence>
<feature type="compositionally biased region" description="Polar residues" evidence="1">
    <location>
        <begin position="130"/>
        <end position="141"/>
    </location>
</feature>
<organism evidence="3">
    <name type="scientific">Thrips palmi</name>
    <name type="common">Melon thrips</name>
    <dbReference type="NCBI Taxonomy" id="161013"/>
    <lineage>
        <taxon>Eukaryota</taxon>
        <taxon>Metazoa</taxon>
        <taxon>Ecdysozoa</taxon>
        <taxon>Arthropoda</taxon>
        <taxon>Hexapoda</taxon>
        <taxon>Insecta</taxon>
        <taxon>Pterygota</taxon>
        <taxon>Neoptera</taxon>
        <taxon>Paraneoptera</taxon>
        <taxon>Thysanoptera</taxon>
        <taxon>Terebrantia</taxon>
        <taxon>Thripoidea</taxon>
        <taxon>Thripidae</taxon>
        <taxon>Thrips</taxon>
    </lineage>
</organism>
<feature type="region of interest" description="Disordered" evidence="1">
    <location>
        <begin position="236"/>
        <end position="293"/>
    </location>
</feature>
<feature type="compositionally biased region" description="Basic residues" evidence="1">
    <location>
        <begin position="249"/>
        <end position="261"/>
    </location>
</feature>
<accession>A0A6P8ZQY0</accession>
<dbReference type="GeneID" id="117648293"/>
<dbReference type="InParanoid" id="A0A6P8ZQY0"/>
<keyword evidence="2" id="KW-1185">Reference proteome</keyword>
<feature type="region of interest" description="Disordered" evidence="1">
    <location>
        <begin position="89"/>
        <end position="141"/>
    </location>
</feature>
<feature type="compositionally biased region" description="Polar residues" evidence="1">
    <location>
        <begin position="92"/>
        <end position="123"/>
    </location>
</feature>